<dbReference type="EMBL" id="JACIBY010000034">
    <property type="protein sequence ID" value="MBB3842339.1"/>
    <property type="molecule type" value="Genomic_DNA"/>
</dbReference>
<evidence type="ECO:0000313" key="1">
    <source>
        <dbReference type="EMBL" id="MBB3842339.1"/>
    </source>
</evidence>
<evidence type="ECO:0000313" key="2">
    <source>
        <dbReference type="Proteomes" id="UP000541352"/>
    </source>
</evidence>
<dbReference type="Proteomes" id="UP000541352">
    <property type="component" value="Unassembled WGS sequence"/>
</dbReference>
<dbReference type="AlphaFoldDB" id="A0A7W6EU13"/>
<gene>
    <name evidence="1" type="ORF">FHS57_006370</name>
</gene>
<proteinExistence type="predicted"/>
<sequence length="77" mass="8826">MKVGLWIFFQKLSLSLLTIDANINILDECSIKDLWVEAHEHIKAIKLTEILDKLVLMRGYPAYIRTDNGPISDELAK</sequence>
<keyword evidence="2" id="KW-1185">Reference proteome</keyword>
<reference evidence="1 2" key="1">
    <citation type="submission" date="2020-08" db="EMBL/GenBank/DDBJ databases">
        <title>Genomic Encyclopedia of Type Strains, Phase IV (KMG-IV): sequencing the most valuable type-strain genomes for metagenomic binning, comparative biology and taxonomic classification.</title>
        <authorList>
            <person name="Goeker M."/>
        </authorList>
    </citation>
    <scope>NUCLEOTIDE SEQUENCE [LARGE SCALE GENOMIC DNA]</scope>
    <source>
        <strain evidence="1 2">DSM 17976</strain>
    </source>
</reference>
<organism evidence="1 2">
    <name type="scientific">Runella defluvii</name>
    <dbReference type="NCBI Taxonomy" id="370973"/>
    <lineage>
        <taxon>Bacteria</taxon>
        <taxon>Pseudomonadati</taxon>
        <taxon>Bacteroidota</taxon>
        <taxon>Cytophagia</taxon>
        <taxon>Cytophagales</taxon>
        <taxon>Spirosomataceae</taxon>
        <taxon>Runella</taxon>
    </lineage>
</organism>
<name>A0A7W6EU13_9BACT</name>
<evidence type="ECO:0008006" key="3">
    <source>
        <dbReference type="Google" id="ProtNLM"/>
    </source>
</evidence>
<protein>
    <recommendedName>
        <fullName evidence="3">Integrase catalytic domain-containing protein</fullName>
    </recommendedName>
</protein>
<comment type="caution">
    <text evidence="1">The sequence shown here is derived from an EMBL/GenBank/DDBJ whole genome shotgun (WGS) entry which is preliminary data.</text>
</comment>
<accession>A0A7W6EU13</accession>